<evidence type="ECO:0000313" key="2">
    <source>
        <dbReference type="EMBL" id="SJM92188.1"/>
    </source>
</evidence>
<keyword evidence="3" id="KW-1185">Reference proteome</keyword>
<proteinExistence type="predicted"/>
<dbReference type="Proteomes" id="UP000195667">
    <property type="component" value="Unassembled WGS sequence"/>
</dbReference>
<name>A0A1R4H7D1_9GAMM</name>
<protein>
    <recommendedName>
        <fullName evidence="1">Glutaredoxin domain-containing protein</fullName>
    </recommendedName>
</protein>
<dbReference type="OrthoDB" id="9814618at2"/>
<dbReference type="SUPFAM" id="SSF52833">
    <property type="entry name" value="Thioredoxin-like"/>
    <property type="match status" value="1"/>
</dbReference>
<reference evidence="3" key="1">
    <citation type="submission" date="2017-02" db="EMBL/GenBank/DDBJ databases">
        <authorList>
            <person name="Daims H."/>
        </authorList>
    </citation>
    <scope>NUCLEOTIDE SEQUENCE [LARGE SCALE GENOMIC DNA]</scope>
</reference>
<feature type="domain" description="Glutaredoxin" evidence="1">
    <location>
        <begin position="46"/>
        <end position="102"/>
    </location>
</feature>
<gene>
    <name evidence="2" type="ORF">CRENPOLYSF1_250008</name>
</gene>
<dbReference type="InterPro" id="IPR036249">
    <property type="entry name" value="Thioredoxin-like_sf"/>
</dbReference>
<evidence type="ECO:0000313" key="3">
    <source>
        <dbReference type="Proteomes" id="UP000195667"/>
    </source>
</evidence>
<dbReference type="EMBL" id="FUKI01000099">
    <property type="protein sequence ID" value="SJM92188.1"/>
    <property type="molecule type" value="Genomic_DNA"/>
</dbReference>
<evidence type="ECO:0000259" key="1">
    <source>
        <dbReference type="Pfam" id="PF00462"/>
    </source>
</evidence>
<dbReference type="InterPro" id="IPR002109">
    <property type="entry name" value="Glutaredoxin"/>
</dbReference>
<dbReference type="CDD" id="cd02976">
    <property type="entry name" value="NrdH"/>
    <property type="match status" value="1"/>
</dbReference>
<dbReference type="AlphaFoldDB" id="A0A1R4H7D1"/>
<dbReference type="RefSeq" id="WP_087143284.1">
    <property type="nucleotide sequence ID" value="NZ_FUKI01000099.1"/>
</dbReference>
<dbReference type="Pfam" id="PF00462">
    <property type="entry name" value="Glutaredoxin"/>
    <property type="match status" value="1"/>
</dbReference>
<sequence length="122" mass="12907">MNRTALNEVAGIIILTALCAAATTTDAKQLQAINTAAPSSQSTDDIVLYTAVWCAYCKEAIAHLTKNGYKYRSINIDSHEGMAAFAQASGNGVPLLLVGKQRVEGFSKVVYNGLLTLSAKAQ</sequence>
<dbReference type="Gene3D" id="3.40.30.10">
    <property type="entry name" value="Glutaredoxin"/>
    <property type="match status" value="1"/>
</dbReference>
<dbReference type="PROSITE" id="PS51354">
    <property type="entry name" value="GLUTAREDOXIN_2"/>
    <property type="match status" value="1"/>
</dbReference>
<organism evidence="2 3">
    <name type="scientific">Crenothrix polyspora</name>
    <dbReference type="NCBI Taxonomy" id="360316"/>
    <lineage>
        <taxon>Bacteria</taxon>
        <taxon>Pseudomonadati</taxon>
        <taxon>Pseudomonadota</taxon>
        <taxon>Gammaproteobacteria</taxon>
        <taxon>Methylococcales</taxon>
        <taxon>Crenotrichaceae</taxon>
        <taxon>Crenothrix</taxon>
    </lineage>
</organism>
<accession>A0A1R4H7D1</accession>